<feature type="active site" evidence="7">
    <location>
        <position position="128"/>
    </location>
</feature>
<sequence length="158" mass="16812">MSDLTHLDEAGRARMVDVSSKESTARIARAEGQLRCDGTTLELVRKGQTPKGSVVQTAELAGVMAAKKTADLVPLCHPLALTKIDVTIELDDALPGFRVTAEARTVAQTGVEMEALTAVSVACLTLFDMLKAVDRTMVIERIRVTEKSGGRSGSWSAA</sequence>
<comment type="catalytic activity">
    <reaction evidence="1 7">
        <text>(8S)-3',8-cyclo-7,8-dihydroguanosine 5'-triphosphate = cyclic pyranopterin phosphate + diphosphate</text>
        <dbReference type="Rhea" id="RHEA:49580"/>
        <dbReference type="ChEBI" id="CHEBI:33019"/>
        <dbReference type="ChEBI" id="CHEBI:59648"/>
        <dbReference type="ChEBI" id="CHEBI:131766"/>
        <dbReference type="EC" id="4.6.1.17"/>
    </reaction>
</comment>
<protein>
    <recommendedName>
        <fullName evidence="3 7">Cyclic pyranopterin monophosphate synthase</fullName>
        <ecNumber evidence="3 7">4.6.1.17</ecNumber>
    </recommendedName>
    <alternativeName>
        <fullName evidence="7">Molybdenum cofactor biosynthesis protein C</fullName>
    </alternativeName>
</protein>
<dbReference type="HAMAP" id="MF_01224_B">
    <property type="entry name" value="MoaC_B"/>
    <property type="match status" value="1"/>
</dbReference>
<keyword evidence="4 7" id="KW-0501">Molybdenum cofactor biosynthesis</keyword>
<feature type="binding site" evidence="7">
    <location>
        <begin position="113"/>
        <end position="114"/>
    </location>
    <ligand>
        <name>substrate</name>
    </ligand>
</feature>
<proteinExistence type="inferred from homology"/>
<dbReference type="RefSeq" id="WP_235066231.1">
    <property type="nucleotide sequence ID" value="NZ_JAKFGM010000001.1"/>
</dbReference>
<comment type="function">
    <text evidence="6 7">Catalyzes the conversion of (8S)-3',8-cyclo-7,8-dihydroguanosine 5'-triphosphate to cyclic pyranopterin monophosphate (cPMP).</text>
</comment>
<dbReference type="Pfam" id="PF01967">
    <property type="entry name" value="MoaC"/>
    <property type="match status" value="1"/>
</dbReference>
<comment type="pathway">
    <text evidence="2 7">Cofactor biosynthesis; molybdopterin biosynthesis.</text>
</comment>
<comment type="similarity">
    <text evidence="7">Belongs to the MoaC family.</text>
</comment>
<dbReference type="PANTHER" id="PTHR22960:SF29">
    <property type="entry name" value="CYCLIC PYRANOPTERIN MONOPHOSPHATE SYNTHASE"/>
    <property type="match status" value="1"/>
</dbReference>
<evidence type="ECO:0000259" key="8">
    <source>
        <dbReference type="Pfam" id="PF01967"/>
    </source>
</evidence>
<evidence type="ECO:0000313" key="10">
    <source>
        <dbReference type="Proteomes" id="UP001139410"/>
    </source>
</evidence>
<dbReference type="InterPro" id="IPR023045">
    <property type="entry name" value="MoaC"/>
</dbReference>
<dbReference type="Gene3D" id="3.30.70.640">
    <property type="entry name" value="Molybdopterin cofactor biosynthesis C (MoaC) domain"/>
    <property type="match status" value="1"/>
</dbReference>
<dbReference type="NCBIfam" id="NF006870">
    <property type="entry name" value="PRK09364.1"/>
    <property type="match status" value="1"/>
</dbReference>
<dbReference type="CDD" id="cd01420">
    <property type="entry name" value="MoaC_PE"/>
    <property type="match status" value="1"/>
</dbReference>
<dbReference type="InterPro" id="IPR047594">
    <property type="entry name" value="MoaC_bact/euk"/>
</dbReference>
<dbReference type="GO" id="GO:0006777">
    <property type="term" value="P:Mo-molybdopterin cofactor biosynthetic process"/>
    <property type="evidence" value="ECO:0007669"/>
    <property type="project" value="UniProtKB-UniRule"/>
</dbReference>
<evidence type="ECO:0000256" key="2">
    <source>
        <dbReference type="ARBA" id="ARBA00005046"/>
    </source>
</evidence>
<comment type="caution">
    <text evidence="9">The sequence shown here is derived from an EMBL/GenBank/DDBJ whole genome shotgun (WGS) entry which is preliminary data.</text>
</comment>
<evidence type="ECO:0000256" key="6">
    <source>
        <dbReference type="ARBA" id="ARBA00055087"/>
    </source>
</evidence>
<organism evidence="9 10">
    <name type="scientific">Sphingomonas cremea</name>
    <dbReference type="NCBI Taxonomy" id="2904799"/>
    <lineage>
        <taxon>Bacteria</taxon>
        <taxon>Pseudomonadati</taxon>
        <taxon>Pseudomonadota</taxon>
        <taxon>Alphaproteobacteria</taxon>
        <taxon>Sphingomonadales</taxon>
        <taxon>Sphingomonadaceae</taxon>
        <taxon>Sphingomonas</taxon>
    </lineage>
</organism>
<keyword evidence="5 7" id="KW-0456">Lyase</keyword>
<evidence type="ECO:0000313" key="9">
    <source>
        <dbReference type="EMBL" id="MCF2513731.1"/>
    </source>
</evidence>
<dbReference type="PANTHER" id="PTHR22960">
    <property type="entry name" value="MOLYBDOPTERIN COFACTOR SYNTHESIS PROTEIN A"/>
    <property type="match status" value="1"/>
</dbReference>
<evidence type="ECO:0000256" key="1">
    <source>
        <dbReference type="ARBA" id="ARBA00001637"/>
    </source>
</evidence>
<dbReference type="InterPro" id="IPR050105">
    <property type="entry name" value="MoCo_biosynth_MoaA/MoaC"/>
</dbReference>
<feature type="binding site" evidence="7">
    <location>
        <begin position="75"/>
        <end position="77"/>
    </location>
    <ligand>
        <name>substrate</name>
    </ligand>
</feature>
<dbReference type="InterPro" id="IPR002820">
    <property type="entry name" value="Mopterin_CF_biosynth-C_dom"/>
</dbReference>
<evidence type="ECO:0000256" key="7">
    <source>
        <dbReference type="HAMAP-Rule" id="MF_01224"/>
    </source>
</evidence>
<feature type="domain" description="Molybdopterin cofactor biosynthesis C (MoaC)" evidence="8">
    <location>
        <begin position="15"/>
        <end position="150"/>
    </location>
</feature>
<dbReference type="NCBIfam" id="TIGR00581">
    <property type="entry name" value="moaC"/>
    <property type="match status" value="1"/>
</dbReference>
<evidence type="ECO:0000256" key="5">
    <source>
        <dbReference type="ARBA" id="ARBA00023239"/>
    </source>
</evidence>
<accession>A0A9X1U409</accession>
<evidence type="ECO:0000256" key="4">
    <source>
        <dbReference type="ARBA" id="ARBA00023150"/>
    </source>
</evidence>
<dbReference type="InterPro" id="IPR036522">
    <property type="entry name" value="MoaC_sf"/>
</dbReference>
<dbReference type="EC" id="4.6.1.17" evidence="3 7"/>
<dbReference type="EMBL" id="JAKFGM010000001">
    <property type="protein sequence ID" value="MCF2513731.1"/>
    <property type="molecule type" value="Genomic_DNA"/>
</dbReference>
<comment type="subunit">
    <text evidence="7">Homohexamer; trimer of dimers.</text>
</comment>
<dbReference type="SUPFAM" id="SSF55040">
    <property type="entry name" value="Molybdenum cofactor biosynthesis protein C, MoaC"/>
    <property type="match status" value="1"/>
</dbReference>
<dbReference type="Proteomes" id="UP001139410">
    <property type="component" value="Unassembled WGS sequence"/>
</dbReference>
<dbReference type="AlphaFoldDB" id="A0A9X1U409"/>
<name>A0A9X1U409_9SPHN</name>
<reference evidence="9" key="1">
    <citation type="submission" date="2022-01" db="EMBL/GenBank/DDBJ databases">
        <authorList>
            <person name="Jo J.-H."/>
            <person name="Im W.-T."/>
        </authorList>
    </citation>
    <scope>NUCLEOTIDE SEQUENCE</scope>
    <source>
        <strain evidence="9">G124</strain>
    </source>
</reference>
<keyword evidence="10" id="KW-1185">Reference proteome</keyword>
<evidence type="ECO:0000256" key="3">
    <source>
        <dbReference type="ARBA" id="ARBA00012575"/>
    </source>
</evidence>
<dbReference type="GO" id="GO:0061799">
    <property type="term" value="F:cyclic pyranopterin monophosphate synthase activity"/>
    <property type="evidence" value="ECO:0007669"/>
    <property type="project" value="UniProtKB-UniRule"/>
</dbReference>
<gene>
    <name evidence="7 9" type="primary">moaC</name>
    <name evidence="9" type="ORF">LVY65_01435</name>
</gene>